<dbReference type="EMBL" id="JAFMOW010000057">
    <property type="protein sequence ID" value="MBU9855019.1"/>
    <property type="molecule type" value="Genomic_DNA"/>
</dbReference>
<dbReference type="RefSeq" id="WP_217172556.1">
    <property type="nucleotide sequence ID" value="NZ_CP126169.1"/>
</dbReference>
<evidence type="ECO:0008006" key="3">
    <source>
        <dbReference type="Google" id="ProtNLM"/>
    </source>
</evidence>
<evidence type="ECO:0000313" key="1">
    <source>
        <dbReference type="EMBL" id="MBU9855019.1"/>
    </source>
</evidence>
<sequence>MYELNLPNENPLSIFNCLTRNHPLMMQLYSQEMINTVNFFDEIYRIKGSTASLYTLPTCKITFRSTTTKDEMEKLYNNRLVKSKGGKIIYQSIMNSAINKTCPLCSLRLVSTLDHYLPKAHYPQYAISRKNLYPACIECNKSKLDTVSSKKAEQTFHPYFDTLRGVNWLLATYHSSPTPKLVFYINNAVTNKFYLRDRMEFHFKKLSLGELYSTYAANELASIKYNLQLIYEKKGSNGIRRYLHKEYISASAVNKNSWKTVFYLTLSNSSVFCSSGFNNISDIRFP</sequence>
<comment type="caution">
    <text evidence="1">The sequence shown here is derived from an EMBL/GenBank/DDBJ whole genome shotgun (WGS) entry which is preliminary data.</text>
</comment>
<gene>
    <name evidence="1" type="ORF">J1778_06945</name>
</gene>
<accession>A0ABS6LSI9</accession>
<dbReference type="Proteomes" id="UP000734343">
    <property type="component" value="Unassembled WGS sequence"/>
</dbReference>
<keyword evidence="2" id="KW-1185">Reference proteome</keyword>
<proteinExistence type="predicted"/>
<evidence type="ECO:0000313" key="2">
    <source>
        <dbReference type="Proteomes" id="UP000734343"/>
    </source>
</evidence>
<organism evidence="1 2">
    <name type="scientific">Rahnella bonaserana</name>
    <dbReference type="NCBI Taxonomy" id="2816248"/>
    <lineage>
        <taxon>Bacteria</taxon>
        <taxon>Pseudomonadati</taxon>
        <taxon>Pseudomonadota</taxon>
        <taxon>Gammaproteobacteria</taxon>
        <taxon>Enterobacterales</taxon>
        <taxon>Yersiniaceae</taxon>
        <taxon>Rahnella</taxon>
    </lineage>
</organism>
<reference evidence="1 2" key="1">
    <citation type="submission" date="2021-03" db="EMBL/GenBank/DDBJ databases">
        <title>Five novel Rahnella species.</title>
        <authorList>
            <person name="Brady C."/>
            <person name="Asselin J."/>
            <person name="Beer S."/>
            <person name="Bruberg M.B."/>
            <person name="Crampton B."/>
            <person name="Venter S."/>
            <person name="Arnold D."/>
            <person name="Denman S."/>
        </authorList>
    </citation>
    <scope>NUCLEOTIDE SEQUENCE [LARGE SCALE GENOMIC DNA]</scope>
    <source>
        <strain evidence="1 2">H11b</strain>
    </source>
</reference>
<name>A0ABS6LSI9_9GAMM</name>
<protein>
    <recommendedName>
        <fullName evidence="3">HNH endonuclease</fullName>
    </recommendedName>
</protein>